<sequence>MSDIKRLFFGFEVYATWPDDLPDARTLKAKHRHLTIAFLGDTSYKQIRSLIPKMPKPSFRVGPVALSDACLCLPRRDPRVVTWHGSPFGADTIAGYQKEVAGYLIDKREFLKHITLGRSPFKEKEWKKHFSHCPST</sequence>
<reference evidence="1 2" key="1">
    <citation type="submission" date="2020-01" db="EMBL/GenBank/DDBJ databases">
        <title>Draft genome sequence of Cand. Neptunochlamydia vexilliferae K9.</title>
        <authorList>
            <person name="Schulz F."/>
            <person name="Koestlbacher S."/>
            <person name="Wascher F."/>
            <person name="Pizzetti I."/>
            <person name="Horn M."/>
        </authorList>
    </citation>
    <scope>NUCLEOTIDE SEQUENCE [LARGE SCALE GENOMIC DNA]</scope>
    <source>
        <strain evidence="1 2">K9</strain>
    </source>
</reference>
<dbReference type="InterPro" id="IPR009097">
    <property type="entry name" value="Cyclic_Pdiesterase"/>
</dbReference>
<evidence type="ECO:0000313" key="2">
    <source>
        <dbReference type="Proteomes" id="UP001194714"/>
    </source>
</evidence>
<accession>A0ABS0B0M5</accession>
<organism evidence="1 2">
    <name type="scientific">Candidatus Neptunichlamydia vexilliferae</name>
    <dbReference type="NCBI Taxonomy" id="1651774"/>
    <lineage>
        <taxon>Bacteria</taxon>
        <taxon>Pseudomonadati</taxon>
        <taxon>Chlamydiota</taxon>
        <taxon>Chlamydiia</taxon>
        <taxon>Parachlamydiales</taxon>
        <taxon>Simkaniaceae</taxon>
        <taxon>Candidatus Neptunichlamydia</taxon>
    </lineage>
</organism>
<keyword evidence="2" id="KW-1185">Reference proteome</keyword>
<dbReference type="SUPFAM" id="SSF55144">
    <property type="entry name" value="LigT-like"/>
    <property type="match status" value="1"/>
</dbReference>
<dbReference type="RefSeq" id="WP_194848268.1">
    <property type="nucleotide sequence ID" value="NZ_JAAEJV010000053.1"/>
</dbReference>
<dbReference type="Proteomes" id="UP001194714">
    <property type="component" value="Unassembled WGS sequence"/>
</dbReference>
<evidence type="ECO:0000313" key="1">
    <source>
        <dbReference type="EMBL" id="MBF5059944.1"/>
    </source>
</evidence>
<dbReference type="Gene3D" id="3.90.1140.10">
    <property type="entry name" value="Cyclic phosphodiesterase"/>
    <property type="match status" value="1"/>
</dbReference>
<gene>
    <name evidence="1" type="ORF">NEPTK9_001468</name>
</gene>
<evidence type="ECO:0008006" key="3">
    <source>
        <dbReference type="Google" id="ProtNLM"/>
    </source>
</evidence>
<dbReference type="EMBL" id="JAAEJV010000053">
    <property type="protein sequence ID" value="MBF5059944.1"/>
    <property type="molecule type" value="Genomic_DNA"/>
</dbReference>
<name>A0ABS0B0M5_9BACT</name>
<proteinExistence type="predicted"/>
<comment type="caution">
    <text evidence="1">The sequence shown here is derived from an EMBL/GenBank/DDBJ whole genome shotgun (WGS) entry which is preliminary data.</text>
</comment>
<protein>
    <recommendedName>
        <fullName evidence="3">Phosphoesterase HXTX domain-containing protein</fullName>
    </recommendedName>
</protein>